<dbReference type="Proteomes" id="UP000694941">
    <property type="component" value="Unplaced"/>
</dbReference>
<dbReference type="Gene3D" id="2.40.50.140">
    <property type="entry name" value="Nucleic acid-binding proteins"/>
    <property type="match status" value="1"/>
</dbReference>
<evidence type="ECO:0000313" key="2">
    <source>
        <dbReference type="RefSeq" id="XP_022236845.1"/>
    </source>
</evidence>
<organism evidence="1 2">
    <name type="scientific">Limulus polyphemus</name>
    <name type="common">Atlantic horseshoe crab</name>
    <dbReference type="NCBI Taxonomy" id="6850"/>
    <lineage>
        <taxon>Eukaryota</taxon>
        <taxon>Metazoa</taxon>
        <taxon>Ecdysozoa</taxon>
        <taxon>Arthropoda</taxon>
        <taxon>Chelicerata</taxon>
        <taxon>Merostomata</taxon>
        <taxon>Xiphosura</taxon>
        <taxon>Limulidae</taxon>
        <taxon>Limulus</taxon>
    </lineage>
</organism>
<reference evidence="2" key="1">
    <citation type="submission" date="2025-08" db="UniProtKB">
        <authorList>
            <consortium name="RefSeq"/>
        </authorList>
    </citation>
    <scope>IDENTIFICATION</scope>
    <source>
        <tissue evidence="2">Muscle</tissue>
    </source>
</reference>
<protein>
    <submittedName>
        <fullName evidence="2">CST complex subunit STN1-like</fullName>
    </submittedName>
</protein>
<proteinExistence type="predicted"/>
<gene>
    <name evidence="2" type="primary">LOC111084433</name>
</gene>
<dbReference type="RefSeq" id="XP_022236845.1">
    <property type="nucleotide sequence ID" value="XM_022381137.1"/>
</dbReference>
<dbReference type="InterPro" id="IPR012340">
    <property type="entry name" value="NA-bd_OB-fold"/>
</dbReference>
<name>A0ABM1RZP0_LIMPO</name>
<evidence type="ECO:0000313" key="1">
    <source>
        <dbReference type="Proteomes" id="UP000694941"/>
    </source>
</evidence>
<dbReference type="GeneID" id="111084433"/>
<dbReference type="SUPFAM" id="SSF50249">
    <property type="entry name" value="Nucleic acid-binding proteins"/>
    <property type="match status" value="1"/>
</dbReference>
<keyword evidence="1" id="KW-1185">Reference proteome</keyword>
<accession>A0ABM1RZP0</accession>
<sequence>MWTTVDDGTGIITCFQNKRKNNSRSAVFSHQEAKLKSLELVFQVDIRGGIHEFLKNLEEKKRSSISPFSLGDVIHVLGSLKTWSRQLYIDIYHLYNVTDPNAEVLRNLELLTLYYHVYK</sequence>